<evidence type="ECO:0000313" key="1">
    <source>
        <dbReference type="EMBL" id="MDR8262954.1"/>
    </source>
</evidence>
<sequence>PRSVMAAKNLLLIVSGAAKAHALKQVVEGPVSVQVPASVLKLHPSLVIIADKAAAAELQQ</sequence>
<dbReference type="AlphaFoldDB" id="A0ABD5DCP7"/>
<accession>A0ABD5DCP7</accession>
<dbReference type="SUPFAM" id="SSF100950">
    <property type="entry name" value="NagB/RpiA/CoA transferase-like"/>
    <property type="match status" value="1"/>
</dbReference>
<organism evidence="1">
    <name type="scientific">Acinetobacter baumannii</name>
    <dbReference type="NCBI Taxonomy" id="470"/>
    <lineage>
        <taxon>Bacteria</taxon>
        <taxon>Pseudomonadati</taxon>
        <taxon>Pseudomonadota</taxon>
        <taxon>Gammaproteobacteria</taxon>
        <taxon>Moraxellales</taxon>
        <taxon>Moraxellaceae</taxon>
        <taxon>Acinetobacter</taxon>
        <taxon>Acinetobacter calcoaceticus/baumannii complex</taxon>
    </lineage>
</organism>
<proteinExistence type="predicted"/>
<dbReference type="InterPro" id="IPR037171">
    <property type="entry name" value="NagB/RpiA_transferase-like"/>
</dbReference>
<gene>
    <name evidence="1" type="ORF">FPK87_21250</name>
</gene>
<dbReference type="InterPro" id="IPR004547">
    <property type="entry name" value="Glucosamine6P_isomerase"/>
</dbReference>
<dbReference type="EMBL" id="VMBB01000236">
    <property type="protein sequence ID" value="MDR8262954.1"/>
    <property type="molecule type" value="Genomic_DNA"/>
</dbReference>
<protein>
    <submittedName>
        <fullName evidence="1">Glucosamine-6-phosphate deaminase</fullName>
    </submittedName>
</protein>
<reference evidence="1" key="1">
    <citation type="submission" date="2019-07" db="EMBL/GenBank/DDBJ databases">
        <title>Biological characteristics of mucoid Acinetobacter baumannii from a general hospital in China.</title>
        <authorList>
            <person name="Hua X."/>
            <person name="Yu Y."/>
        </authorList>
    </citation>
    <scope>NUCLEOTIDE SEQUENCE [LARGE SCALE GENOMIC DNA]</scope>
    <source>
        <strain evidence="1">N41</strain>
    </source>
</reference>
<comment type="caution">
    <text evidence="1">The sequence shown here is derived from an EMBL/GenBank/DDBJ whole genome shotgun (WGS) entry which is preliminary data.</text>
</comment>
<dbReference type="PANTHER" id="PTHR11280:SF5">
    <property type="entry name" value="GLUCOSAMINE-6-PHOSPHATE ISOMERASE"/>
    <property type="match status" value="1"/>
</dbReference>
<feature type="non-terminal residue" evidence="1">
    <location>
        <position position="1"/>
    </location>
</feature>
<name>A0ABD5DCP7_ACIBA</name>
<dbReference type="Gene3D" id="3.40.50.1360">
    <property type="match status" value="1"/>
</dbReference>
<dbReference type="PANTHER" id="PTHR11280">
    <property type="entry name" value="GLUCOSAMINE-6-PHOSPHATE ISOMERASE"/>
    <property type="match status" value="1"/>
</dbReference>